<dbReference type="PANTHER" id="PTHR36927">
    <property type="entry name" value="BLR4337 PROTEIN"/>
    <property type="match status" value="1"/>
</dbReference>
<name>A0ABT0GJB8_9GAMM</name>
<gene>
    <name evidence="3" type="ORF">M0G41_13290</name>
</gene>
<dbReference type="RefSeq" id="WP_248210203.1">
    <property type="nucleotide sequence ID" value="NZ_JALNMH010000011.1"/>
</dbReference>
<keyword evidence="1" id="KW-0812">Transmembrane</keyword>
<comment type="caution">
    <text evidence="3">The sequence shown here is derived from an EMBL/GenBank/DDBJ whole genome shotgun (WGS) entry which is preliminary data.</text>
</comment>
<sequence length="401" mass="43857">MPQPAPTVRYHAMDALRAFALLLGVFFHAAESFCPGRTSWAIVDIRAHWFAEWFQHVSHSFRMELFFVMAGFFAQMMLSRQGAGGFLAQRAQRVLLPLVLGWLILVPPLMAMWIHGAQAMGHYADLAGHLGIETPAGAGVLQATWAYYRSGSALGAGFTLGHLWFLHHLALLYTLFLLVRGVSVRLGPVGEALEAAIDRGLRATLRWRLLLPLFALAVVPAVYAMGGGVITANTTLLPPAAGIYLYGLCFGLGWWLHRNADLLPGVGAGFPALLAIGLALAIATGGDWLPDLPTLAYSGLYALMMGCFVFGFIGLFQRIAGGGHPLWRYLADASYWIYLIHLPVVVALQILLWQLHWPASLKYGLIIGVAIPTLLLSYHYWVRATAVGVLLNGKRIARRLP</sequence>
<evidence type="ECO:0000313" key="4">
    <source>
        <dbReference type="Proteomes" id="UP001431449"/>
    </source>
</evidence>
<keyword evidence="3" id="KW-0808">Transferase</keyword>
<accession>A0ABT0GJB8</accession>
<keyword evidence="4" id="KW-1185">Reference proteome</keyword>
<feature type="transmembrane region" description="Helical" evidence="1">
    <location>
        <begin position="209"/>
        <end position="230"/>
    </location>
</feature>
<dbReference type="Pfam" id="PF01757">
    <property type="entry name" value="Acyl_transf_3"/>
    <property type="match status" value="1"/>
</dbReference>
<feature type="transmembrane region" description="Helical" evidence="1">
    <location>
        <begin position="154"/>
        <end position="179"/>
    </location>
</feature>
<feature type="transmembrane region" description="Helical" evidence="1">
    <location>
        <begin position="295"/>
        <end position="316"/>
    </location>
</feature>
<feature type="transmembrane region" description="Helical" evidence="1">
    <location>
        <begin position="336"/>
        <end position="357"/>
    </location>
</feature>
<feature type="transmembrane region" description="Helical" evidence="1">
    <location>
        <begin position="363"/>
        <end position="391"/>
    </location>
</feature>
<feature type="transmembrane region" description="Helical" evidence="1">
    <location>
        <begin position="262"/>
        <end position="283"/>
    </location>
</feature>
<feature type="transmembrane region" description="Helical" evidence="1">
    <location>
        <begin position="94"/>
        <end position="114"/>
    </location>
</feature>
<dbReference type="PANTHER" id="PTHR36927:SF1">
    <property type="entry name" value="MDO-LIKE PROTEIN"/>
    <property type="match status" value="1"/>
</dbReference>
<organism evidence="3 4">
    <name type="scientific">Pseudomarimonas salicorniae</name>
    <dbReference type="NCBI Taxonomy" id="2933270"/>
    <lineage>
        <taxon>Bacteria</taxon>
        <taxon>Pseudomonadati</taxon>
        <taxon>Pseudomonadota</taxon>
        <taxon>Gammaproteobacteria</taxon>
        <taxon>Lysobacterales</taxon>
        <taxon>Lysobacteraceae</taxon>
        <taxon>Pseudomarimonas</taxon>
    </lineage>
</organism>
<proteinExistence type="predicted"/>
<dbReference type="InterPro" id="IPR002656">
    <property type="entry name" value="Acyl_transf_3_dom"/>
</dbReference>
<evidence type="ECO:0000313" key="3">
    <source>
        <dbReference type="EMBL" id="MCK7594641.1"/>
    </source>
</evidence>
<reference evidence="3" key="1">
    <citation type="submission" date="2022-04" db="EMBL/GenBank/DDBJ databases">
        <title>Lysobacter sp. CAU 1642 isolated from sea sand.</title>
        <authorList>
            <person name="Kim W."/>
        </authorList>
    </citation>
    <scope>NUCLEOTIDE SEQUENCE</scope>
    <source>
        <strain evidence="3">CAU 1642</strain>
    </source>
</reference>
<keyword evidence="3" id="KW-0012">Acyltransferase</keyword>
<dbReference type="InterPro" id="IPR050623">
    <property type="entry name" value="Glucan_succinyl_AcylTrfase"/>
</dbReference>
<feature type="transmembrane region" description="Helical" evidence="1">
    <location>
        <begin position="236"/>
        <end position="255"/>
    </location>
</feature>
<evidence type="ECO:0000259" key="2">
    <source>
        <dbReference type="Pfam" id="PF01757"/>
    </source>
</evidence>
<feature type="domain" description="Acyltransferase 3" evidence="2">
    <location>
        <begin position="11"/>
        <end position="372"/>
    </location>
</feature>
<keyword evidence="1" id="KW-0472">Membrane</keyword>
<dbReference type="Proteomes" id="UP001431449">
    <property type="component" value="Unassembled WGS sequence"/>
</dbReference>
<protein>
    <submittedName>
        <fullName evidence="3">Acyltransferase family protein</fullName>
    </submittedName>
</protein>
<dbReference type="GO" id="GO:0016746">
    <property type="term" value="F:acyltransferase activity"/>
    <property type="evidence" value="ECO:0007669"/>
    <property type="project" value="UniProtKB-KW"/>
</dbReference>
<keyword evidence="1" id="KW-1133">Transmembrane helix</keyword>
<dbReference type="EMBL" id="JALNMH010000011">
    <property type="protein sequence ID" value="MCK7594641.1"/>
    <property type="molecule type" value="Genomic_DNA"/>
</dbReference>
<evidence type="ECO:0000256" key="1">
    <source>
        <dbReference type="SAM" id="Phobius"/>
    </source>
</evidence>